<comment type="caution">
    <text evidence="1">The sequence shown here is derived from an EMBL/GenBank/DDBJ whole genome shotgun (WGS) entry which is preliminary data.</text>
</comment>
<dbReference type="EMBL" id="JACGXN010000001">
    <property type="protein sequence ID" value="MBA8878142.1"/>
    <property type="molecule type" value="Genomic_DNA"/>
</dbReference>
<dbReference type="PANTHER" id="PTHR34309:SF10">
    <property type="entry name" value="SLR1406 PROTEIN"/>
    <property type="match status" value="1"/>
</dbReference>
<dbReference type="InterPro" id="IPR038084">
    <property type="entry name" value="PduO/GlcC-like_sf"/>
</dbReference>
<proteinExistence type="predicted"/>
<sequence>MAQLTLSKANTIIKAALAKGTEAGMRPLSVAVLDAGGHLKAFQKQDGASMLRFEIAFGKAFGGLTIGTGSRTVEKFAKDRPHFVEGLVAASGGRVIPVAGGVLIKNAKGEILGAVGITGDTSDNDEIAAIAGIEAAGFTADGGQS</sequence>
<keyword evidence="2" id="KW-1185">Reference proteome</keyword>
<evidence type="ECO:0000313" key="2">
    <source>
        <dbReference type="Proteomes" id="UP000549052"/>
    </source>
</evidence>
<protein>
    <submittedName>
        <fullName evidence="1">Uncharacterized protein GlcG (DUF336 family)</fullName>
    </submittedName>
</protein>
<dbReference type="Proteomes" id="UP000549052">
    <property type="component" value="Unassembled WGS sequence"/>
</dbReference>
<dbReference type="RefSeq" id="WP_182548711.1">
    <property type="nucleotide sequence ID" value="NZ_JACGXN010000001.1"/>
</dbReference>
<dbReference type="InterPro" id="IPR052517">
    <property type="entry name" value="GlcG_carb_metab_protein"/>
</dbReference>
<dbReference type="InterPro" id="IPR005624">
    <property type="entry name" value="PduO/GlcC-like"/>
</dbReference>
<name>A0A839EGX4_9HYPH</name>
<dbReference type="AlphaFoldDB" id="A0A839EGX4"/>
<reference evidence="1 2" key="1">
    <citation type="submission" date="2020-07" db="EMBL/GenBank/DDBJ databases">
        <title>Genomic Encyclopedia of Type Strains, Phase IV (KMG-V): Genome sequencing to study the core and pangenomes of soil and plant-associated prokaryotes.</title>
        <authorList>
            <person name="Whitman W."/>
        </authorList>
    </citation>
    <scope>NUCLEOTIDE SEQUENCE [LARGE SCALE GENOMIC DNA]</scope>
    <source>
        <strain evidence="1 2">AN3</strain>
    </source>
</reference>
<evidence type="ECO:0000313" key="1">
    <source>
        <dbReference type="EMBL" id="MBA8878142.1"/>
    </source>
</evidence>
<dbReference type="Gene3D" id="3.30.450.150">
    <property type="entry name" value="Haem-degrading domain"/>
    <property type="match status" value="1"/>
</dbReference>
<organism evidence="1 2">
    <name type="scientific">Phyllobacterium myrsinacearum</name>
    <dbReference type="NCBI Taxonomy" id="28101"/>
    <lineage>
        <taxon>Bacteria</taxon>
        <taxon>Pseudomonadati</taxon>
        <taxon>Pseudomonadota</taxon>
        <taxon>Alphaproteobacteria</taxon>
        <taxon>Hyphomicrobiales</taxon>
        <taxon>Phyllobacteriaceae</taxon>
        <taxon>Phyllobacterium</taxon>
    </lineage>
</organism>
<dbReference type="SUPFAM" id="SSF143744">
    <property type="entry name" value="GlcG-like"/>
    <property type="match status" value="1"/>
</dbReference>
<dbReference type="PANTHER" id="PTHR34309">
    <property type="entry name" value="SLR1406 PROTEIN"/>
    <property type="match status" value="1"/>
</dbReference>
<accession>A0A839EGX4</accession>
<dbReference type="Pfam" id="PF03928">
    <property type="entry name" value="HbpS-like"/>
    <property type="match status" value="1"/>
</dbReference>
<gene>
    <name evidence="1" type="ORF">FHW16_001824</name>
</gene>